<dbReference type="Proteomes" id="UP000030747">
    <property type="component" value="Unassembled WGS sequence"/>
</dbReference>
<dbReference type="SUPFAM" id="SSF52833">
    <property type="entry name" value="Thioredoxin-like"/>
    <property type="match status" value="1"/>
</dbReference>
<keyword evidence="2 4" id="KW-0575">Peroxidase</keyword>
<dbReference type="EMBL" id="HG675579">
    <property type="protein sequence ID" value="CDJ41241.1"/>
    <property type="molecule type" value="Genomic_DNA"/>
</dbReference>
<reference evidence="6" key="1">
    <citation type="submission" date="2013-10" db="EMBL/GenBank/DDBJ databases">
        <title>Genomic analysis of the causative agents of coccidiosis in chickens.</title>
        <authorList>
            <person name="Reid A.J."/>
            <person name="Blake D."/>
            <person name="Billington K."/>
            <person name="Browne H."/>
            <person name="Dunn M."/>
            <person name="Hung S."/>
            <person name="Kawahara F."/>
            <person name="Miranda-Saavedra D."/>
            <person name="Mourier T."/>
            <person name="Nagra H."/>
            <person name="Otto T.D."/>
            <person name="Rawlings N."/>
            <person name="Sanchez A."/>
            <person name="Sanders M."/>
            <person name="Subramaniam C."/>
            <person name="Tay Y."/>
            <person name="Dear P."/>
            <person name="Doerig C."/>
            <person name="Gruber A."/>
            <person name="Parkinson J."/>
            <person name="Shirley M."/>
            <person name="Wan K.L."/>
            <person name="Berriman M."/>
            <person name="Tomley F."/>
            <person name="Pain A."/>
        </authorList>
    </citation>
    <scope>NUCLEOTIDE SEQUENCE [LARGE SCALE GENOMIC DNA]</scope>
    <source>
        <strain evidence="6">Houghton</strain>
    </source>
</reference>
<keyword evidence="7" id="KW-1185">Reference proteome</keyword>
<protein>
    <recommendedName>
        <fullName evidence="4">Glutathione peroxidase</fullName>
    </recommendedName>
</protein>
<name>U6KTF0_EIMTE</name>
<evidence type="ECO:0000313" key="6">
    <source>
        <dbReference type="EMBL" id="CDJ41241.1"/>
    </source>
</evidence>
<dbReference type="VEuPathDB" id="ToxoDB:ETH2_0508000"/>
<dbReference type="Pfam" id="PF00255">
    <property type="entry name" value="GSHPx"/>
    <property type="match status" value="1"/>
</dbReference>
<dbReference type="OrthoDB" id="446890at2759"/>
<evidence type="ECO:0000259" key="5">
    <source>
        <dbReference type="PROSITE" id="PS51352"/>
    </source>
</evidence>
<evidence type="ECO:0000256" key="4">
    <source>
        <dbReference type="RuleBase" id="RU000499"/>
    </source>
</evidence>
<evidence type="ECO:0000313" key="7">
    <source>
        <dbReference type="Proteomes" id="UP000030747"/>
    </source>
</evidence>
<organism evidence="6 7">
    <name type="scientific">Eimeria tenella</name>
    <name type="common">Coccidian parasite</name>
    <dbReference type="NCBI Taxonomy" id="5802"/>
    <lineage>
        <taxon>Eukaryota</taxon>
        <taxon>Sar</taxon>
        <taxon>Alveolata</taxon>
        <taxon>Apicomplexa</taxon>
        <taxon>Conoidasida</taxon>
        <taxon>Coccidia</taxon>
        <taxon>Eucoccidiorida</taxon>
        <taxon>Eimeriorina</taxon>
        <taxon>Eimeriidae</taxon>
        <taxon>Eimeria</taxon>
    </lineage>
</organism>
<dbReference type="PANTHER" id="PTHR11592:SF78">
    <property type="entry name" value="GLUTATHIONE PEROXIDASE"/>
    <property type="match status" value="1"/>
</dbReference>
<dbReference type="GeneID" id="25251502"/>
<dbReference type="InterPro" id="IPR000889">
    <property type="entry name" value="Glutathione_peroxidase"/>
</dbReference>
<accession>U6KTF0</accession>
<dbReference type="VEuPathDB" id="ToxoDB:ETH_00011565"/>
<dbReference type="PROSITE" id="PS51352">
    <property type="entry name" value="THIOREDOXIN_2"/>
    <property type="match status" value="1"/>
</dbReference>
<dbReference type="PRINTS" id="PR01011">
    <property type="entry name" value="GLUTPROXDASE"/>
</dbReference>
<comment type="similarity">
    <text evidence="1 4">Belongs to the glutathione peroxidase family.</text>
</comment>
<proteinExistence type="inferred from homology"/>
<dbReference type="PANTHER" id="PTHR11592">
    <property type="entry name" value="GLUTATHIONE PEROXIDASE"/>
    <property type="match status" value="1"/>
</dbReference>
<dbReference type="GO" id="GO:0004601">
    <property type="term" value="F:peroxidase activity"/>
    <property type="evidence" value="ECO:0007669"/>
    <property type="project" value="UniProtKB-KW"/>
</dbReference>
<dbReference type="InterPro" id="IPR036249">
    <property type="entry name" value="Thioredoxin-like_sf"/>
</dbReference>
<reference evidence="6" key="2">
    <citation type="submission" date="2013-10" db="EMBL/GenBank/DDBJ databases">
        <authorList>
            <person name="Aslett M."/>
        </authorList>
    </citation>
    <scope>NUCLEOTIDE SEQUENCE [LARGE SCALE GENOMIC DNA]</scope>
    <source>
        <strain evidence="6">Houghton</strain>
    </source>
</reference>
<dbReference type="OMA" id="QCGLTKQ"/>
<gene>
    <name evidence="6" type="ORF">ETH_00011565</name>
</gene>
<evidence type="ECO:0000256" key="3">
    <source>
        <dbReference type="ARBA" id="ARBA00023002"/>
    </source>
</evidence>
<evidence type="ECO:0000256" key="2">
    <source>
        <dbReference type="ARBA" id="ARBA00022559"/>
    </source>
</evidence>
<dbReference type="PROSITE" id="PS51355">
    <property type="entry name" value="GLUTATHIONE_PEROXID_3"/>
    <property type="match status" value="1"/>
</dbReference>
<dbReference type="AlphaFoldDB" id="U6KTF0"/>
<keyword evidence="3 4" id="KW-0560">Oxidoreductase</keyword>
<dbReference type="PROSITE" id="PS00460">
    <property type="entry name" value="GLUTATHIONE_PEROXID_1"/>
    <property type="match status" value="1"/>
</dbReference>
<dbReference type="InterPro" id="IPR013766">
    <property type="entry name" value="Thioredoxin_domain"/>
</dbReference>
<dbReference type="CDD" id="cd00340">
    <property type="entry name" value="GSH_Peroxidase"/>
    <property type="match status" value="1"/>
</dbReference>
<sequence>MLLTRATAAAAPRVFSRLLPRTCWAASRAPAAAAAATAPAAAAAAAAVTRQQRTMWLFSAWRSAAVPPELLAADLWSLAAKDPEGKEVPLKDFKGKVLLITNTATKCGFTQQHLKQFHDLKEKYGDQGFEILAFPTLQFKQQEEKDPQKMCEVYKSFNANFPIFAITEVNGPNANPIFQYCKFNTDELYSKGQLQAIGWNFGKFLLDKEGKVFKYFGPRQSPSEMEEDILLLLRGEAHGKQRNKDGLLQ</sequence>
<evidence type="ECO:0000256" key="1">
    <source>
        <dbReference type="ARBA" id="ARBA00006926"/>
    </source>
</evidence>
<feature type="domain" description="Thioredoxin" evidence="5">
    <location>
        <begin position="69"/>
        <end position="234"/>
    </location>
</feature>
<dbReference type="RefSeq" id="XP_013231991.1">
    <property type="nucleotide sequence ID" value="XM_013376537.1"/>
</dbReference>
<dbReference type="InterPro" id="IPR029759">
    <property type="entry name" value="GPX_AS"/>
</dbReference>
<dbReference type="GO" id="GO:0006979">
    <property type="term" value="P:response to oxidative stress"/>
    <property type="evidence" value="ECO:0007669"/>
    <property type="project" value="InterPro"/>
</dbReference>
<dbReference type="Gene3D" id="3.40.30.10">
    <property type="entry name" value="Glutaredoxin"/>
    <property type="match status" value="1"/>
</dbReference>